<evidence type="ECO:0000313" key="3">
    <source>
        <dbReference type="Proteomes" id="UP000186895"/>
    </source>
</evidence>
<proteinExistence type="predicted"/>
<gene>
    <name evidence="2" type="ORF">SAMN05421647_10454</name>
</gene>
<protein>
    <submittedName>
        <fullName evidence="2">Uncharacterized protein</fullName>
    </submittedName>
</protein>
<dbReference type="EMBL" id="FTMN01000004">
    <property type="protein sequence ID" value="SIQ36635.1"/>
    <property type="molecule type" value="Genomic_DNA"/>
</dbReference>
<evidence type="ECO:0000313" key="2">
    <source>
        <dbReference type="EMBL" id="SIQ36635.1"/>
    </source>
</evidence>
<name>A0A1N6S696_9GAMM</name>
<keyword evidence="1" id="KW-0472">Membrane</keyword>
<dbReference type="AlphaFoldDB" id="A0A1N6S696"/>
<accession>A0A1N6S696</accession>
<keyword evidence="3" id="KW-1185">Reference proteome</keyword>
<organism evidence="2 3">
    <name type="scientific">Marinobacterium stanieri</name>
    <dbReference type="NCBI Taxonomy" id="49186"/>
    <lineage>
        <taxon>Bacteria</taxon>
        <taxon>Pseudomonadati</taxon>
        <taxon>Pseudomonadota</taxon>
        <taxon>Gammaproteobacteria</taxon>
        <taxon>Oceanospirillales</taxon>
        <taxon>Oceanospirillaceae</taxon>
        <taxon>Marinobacterium</taxon>
    </lineage>
</organism>
<feature type="transmembrane region" description="Helical" evidence="1">
    <location>
        <begin position="61"/>
        <end position="79"/>
    </location>
</feature>
<dbReference type="Proteomes" id="UP000186895">
    <property type="component" value="Unassembled WGS sequence"/>
</dbReference>
<evidence type="ECO:0000256" key="1">
    <source>
        <dbReference type="SAM" id="Phobius"/>
    </source>
</evidence>
<keyword evidence="1" id="KW-0812">Transmembrane</keyword>
<keyword evidence="1" id="KW-1133">Transmembrane helix</keyword>
<feature type="transmembrane region" description="Helical" evidence="1">
    <location>
        <begin position="6"/>
        <end position="26"/>
    </location>
</feature>
<sequence length="90" mass="10597">MIPYEHYFYFVIIFTSLGYFILFIYRRYMPVRYIFRSSFFLGGVALLFISKGQVNLENGKYDLGLIASGFMLLSIYSITEGFRKNRISDS</sequence>
<feature type="transmembrane region" description="Helical" evidence="1">
    <location>
        <begin position="33"/>
        <end position="49"/>
    </location>
</feature>
<reference evidence="2 3" key="1">
    <citation type="submission" date="2017-01" db="EMBL/GenBank/DDBJ databases">
        <authorList>
            <person name="Mah S.A."/>
            <person name="Swanson W.J."/>
            <person name="Moy G.W."/>
            <person name="Vacquier V.D."/>
        </authorList>
    </citation>
    <scope>NUCLEOTIDE SEQUENCE [LARGE SCALE GENOMIC DNA]</scope>
    <source>
        <strain evidence="2 3">DSM 7027</strain>
    </source>
</reference>